<comment type="caution">
    <text evidence="7">The sequence shown here is derived from an EMBL/GenBank/DDBJ whole genome shotgun (WGS) entry which is preliminary data.</text>
</comment>
<comment type="similarity">
    <text evidence="1">Belongs to the bacterial solute-binding protein 5 family.</text>
</comment>
<dbReference type="InterPro" id="IPR016187">
    <property type="entry name" value="CTDL_fold"/>
</dbReference>
<dbReference type="GO" id="GO:0016887">
    <property type="term" value="F:ATP hydrolysis activity"/>
    <property type="evidence" value="ECO:0007669"/>
    <property type="project" value="InterPro"/>
</dbReference>
<dbReference type="GO" id="GO:1904680">
    <property type="term" value="F:peptide transmembrane transporter activity"/>
    <property type="evidence" value="ECO:0007669"/>
    <property type="project" value="TreeGrafter"/>
</dbReference>
<feature type="domain" description="Sulfatase-modifying factor enzyme-like" evidence="6">
    <location>
        <begin position="448"/>
        <end position="587"/>
    </location>
</feature>
<evidence type="ECO:0000259" key="5">
    <source>
        <dbReference type="Pfam" id="PF00496"/>
    </source>
</evidence>
<dbReference type="SUPFAM" id="SSF53850">
    <property type="entry name" value="Periplasmic binding protein-like II"/>
    <property type="match status" value="1"/>
</dbReference>
<keyword evidence="8" id="KW-1185">Reference proteome</keyword>
<evidence type="ECO:0000256" key="3">
    <source>
        <dbReference type="ARBA" id="ARBA00022729"/>
    </source>
</evidence>
<evidence type="ECO:0000259" key="6">
    <source>
        <dbReference type="Pfam" id="PF03781"/>
    </source>
</evidence>
<dbReference type="PANTHER" id="PTHR30290">
    <property type="entry name" value="PERIPLASMIC BINDING COMPONENT OF ABC TRANSPORTER"/>
    <property type="match status" value="1"/>
</dbReference>
<evidence type="ECO:0000256" key="1">
    <source>
        <dbReference type="ARBA" id="ARBA00005695"/>
    </source>
</evidence>
<reference evidence="7 8" key="1">
    <citation type="submission" date="2018-05" db="EMBL/GenBank/DDBJ databases">
        <title>Genome sequencing and assembly of the regulated plant pathogen Lachnellula willkommii and related sister species for the development of diagnostic species identification markers.</title>
        <authorList>
            <person name="Giroux E."/>
            <person name="Bilodeau G."/>
        </authorList>
    </citation>
    <scope>NUCLEOTIDE SEQUENCE [LARGE SCALE GENOMIC DNA]</scope>
    <source>
        <strain evidence="7 8">CBS 268.59</strain>
    </source>
</reference>
<dbReference type="OrthoDB" id="3472756at2759"/>
<evidence type="ECO:0000259" key="4">
    <source>
        <dbReference type="Pfam" id="PF00004"/>
    </source>
</evidence>
<dbReference type="Pfam" id="PF00496">
    <property type="entry name" value="SBP_bac_5"/>
    <property type="match status" value="1"/>
</dbReference>
<evidence type="ECO:0000313" key="7">
    <source>
        <dbReference type="EMBL" id="TVY83995.1"/>
    </source>
</evidence>
<protein>
    <submittedName>
        <fullName evidence="7">Heme-binding protein A</fullName>
    </submittedName>
</protein>
<evidence type="ECO:0000256" key="2">
    <source>
        <dbReference type="ARBA" id="ARBA00022448"/>
    </source>
</evidence>
<proteinExistence type="inferred from homology"/>
<dbReference type="InterPro" id="IPR005532">
    <property type="entry name" value="SUMF_dom"/>
</dbReference>
<dbReference type="SUPFAM" id="SSF52540">
    <property type="entry name" value="P-loop containing nucleoside triphosphate hydrolases"/>
    <property type="match status" value="1"/>
</dbReference>
<dbReference type="InterPro" id="IPR027417">
    <property type="entry name" value="P-loop_NTPase"/>
</dbReference>
<dbReference type="Gene3D" id="3.10.105.10">
    <property type="entry name" value="Dipeptide-binding Protein, Domain 3"/>
    <property type="match status" value="1"/>
</dbReference>
<keyword evidence="2" id="KW-0813">Transport</keyword>
<dbReference type="Gene3D" id="3.90.1580.10">
    <property type="entry name" value="paralog of FGE (formylglycine-generating enzyme)"/>
    <property type="match status" value="1"/>
</dbReference>
<dbReference type="Gene3D" id="3.40.190.10">
    <property type="entry name" value="Periplasmic binding protein-like II"/>
    <property type="match status" value="1"/>
</dbReference>
<dbReference type="Gene3D" id="3.40.50.300">
    <property type="entry name" value="P-loop containing nucleotide triphosphate hydrolases"/>
    <property type="match status" value="1"/>
</dbReference>
<dbReference type="Pfam" id="PF00004">
    <property type="entry name" value="AAA"/>
    <property type="match status" value="1"/>
</dbReference>
<dbReference type="EMBL" id="QGMK01000130">
    <property type="protein sequence ID" value="TVY83995.1"/>
    <property type="molecule type" value="Genomic_DNA"/>
</dbReference>
<name>A0A8T9CDY1_9HELO</name>
<keyword evidence="3" id="KW-0732">Signal</keyword>
<feature type="domain" description="Solute-binding protein family 5" evidence="5">
    <location>
        <begin position="646"/>
        <end position="954"/>
    </location>
</feature>
<dbReference type="Pfam" id="PF03781">
    <property type="entry name" value="FGE-sulfatase"/>
    <property type="match status" value="1"/>
</dbReference>
<dbReference type="InterPro" id="IPR003959">
    <property type="entry name" value="ATPase_AAA_core"/>
</dbReference>
<dbReference type="InterPro" id="IPR039424">
    <property type="entry name" value="SBP_5"/>
</dbReference>
<dbReference type="InterPro" id="IPR000914">
    <property type="entry name" value="SBP_5_dom"/>
</dbReference>
<dbReference type="Gene3D" id="3.90.76.10">
    <property type="entry name" value="Dipeptide-binding Protein, Domain 1"/>
    <property type="match status" value="1"/>
</dbReference>
<dbReference type="GO" id="GO:0015833">
    <property type="term" value="P:peptide transport"/>
    <property type="evidence" value="ECO:0007669"/>
    <property type="project" value="TreeGrafter"/>
</dbReference>
<dbReference type="InterPro" id="IPR042095">
    <property type="entry name" value="SUMF_sf"/>
</dbReference>
<gene>
    <name evidence="7" type="primary">hbpA</name>
    <name evidence="7" type="ORF">LSUE1_G002274</name>
</gene>
<evidence type="ECO:0000313" key="8">
    <source>
        <dbReference type="Proteomes" id="UP000469558"/>
    </source>
</evidence>
<sequence length="1068" mass="118771">MDTTDDLRAAAAAFGDEPLLLSPDGQVITLARGYIPLLVNFTFEDKAAKGLRKRKAGSKPEPPVYLSALELVRDHRVFLLSGPSGSGKTSFAKHLCFRLSNTGSIESSPLIRNEDGVIHDEQWEGASVIPCYFMVDGPESFKGMIDNTLHNLVRCFTAERQATNSVLLIVIDTIEKAEKDGPVLLAELLALVKRFENIKLLLLGETTGAKHWRLPSEVVCHDLLPLLEAQRRQAISTLTQALPSQVAVGIGAAAATPAYFALALEARHRGDQIEEPLDAWLAVVAPDKVESERAIAQAFDNLQLGDDLQIHAQLKLSSIIPNFGALSGAVQRLLAARYLANLPVETAITLFQKNPVKSEPILRSLLTRLDTVGKSLELVEGLLRGSGITSQLGALLVSDFVPKSSQLQTQISSQMLAIIEESTLPVVQRAQAGQILSRQCDPRDLTALTNVPAGSFIFGSETHPNSQPPERISLEAFRVGLYPVVNRDFSLFARETGLDWQSPDGFASETQNSPATDLSWYDARSYCEWLTRRWRLSGKITYDEHVRLPTEPEWERASRGDQISTESEGLVYPWGTEWKDDTANYEGAGLNTSLFVLTMVTETLRISLEKVDFRPPTQVTDDTSVLTLKNLVFEPLLKWQPGGLAHPALFDRWEHSPDGRIWHFHIRKNAVFHDGEACVASHVIDFINAILDSRDTFGMRWSYHRYFAHTKFTAEDGLTIKIENPEPIADILDIFTEFYICRVASDGQPVLGTGRYSVIEFDKEESRAVLERVRPRDGEGNGPRRIIATAEPSAEERLRQLLDGRNDAAMNLERVEGELHFDPRLQWSKAQSTLSIIYYLNCCEGIFTSPEARLAVNYAVDTVALARDVFQNLAVPSATVASPFHLGAREAELEPISFDATKARELLEKIDTTTPIVLRTPTYMPERAEAITRFVASALEAMGLKVVVEVEADRPNYARQIGLEKNIGDLALFDSSPHSTYRILDDKISSTTKAVWWQGYQDAEVDRLIKVANGAVEESDREEAYRSCLERLRENPPWLFLLHPVEVFAARLDLQGLSLSCKGVLNIE</sequence>
<dbReference type="PANTHER" id="PTHR30290:SF9">
    <property type="entry name" value="OLIGOPEPTIDE-BINDING PROTEIN APPA"/>
    <property type="match status" value="1"/>
</dbReference>
<feature type="domain" description="ATPase AAA-type core" evidence="4">
    <location>
        <begin position="79"/>
        <end position="208"/>
    </location>
</feature>
<dbReference type="GO" id="GO:0005524">
    <property type="term" value="F:ATP binding"/>
    <property type="evidence" value="ECO:0007669"/>
    <property type="project" value="InterPro"/>
</dbReference>
<accession>A0A8T9CDY1</accession>
<organism evidence="7 8">
    <name type="scientific">Lachnellula suecica</name>
    <dbReference type="NCBI Taxonomy" id="602035"/>
    <lineage>
        <taxon>Eukaryota</taxon>
        <taxon>Fungi</taxon>
        <taxon>Dikarya</taxon>
        <taxon>Ascomycota</taxon>
        <taxon>Pezizomycotina</taxon>
        <taxon>Leotiomycetes</taxon>
        <taxon>Helotiales</taxon>
        <taxon>Lachnaceae</taxon>
        <taxon>Lachnellula</taxon>
    </lineage>
</organism>
<dbReference type="Proteomes" id="UP000469558">
    <property type="component" value="Unassembled WGS sequence"/>
</dbReference>
<dbReference type="AlphaFoldDB" id="A0A8T9CDY1"/>
<dbReference type="SUPFAM" id="SSF56436">
    <property type="entry name" value="C-type lectin-like"/>
    <property type="match status" value="1"/>
</dbReference>